<dbReference type="STRING" id="626523.GCWU000342_01029"/>
<dbReference type="HOGENOM" id="CLU_139058_0_0_9"/>
<dbReference type="AlphaFoldDB" id="C4GAS8"/>
<dbReference type="RefSeq" id="WP_006906040.1">
    <property type="nucleotide sequence ID" value="NZ_GG665866.1"/>
</dbReference>
<dbReference type="Proteomes" id="UP000003494">
    <property type="component" value="Unassembled WGS sequence"/>
</dbReference>
<gene>
    <name evidence="1" type="ORF">GCWU000342_01029</name>
</gene>
<protein>
    <submittedName>
        <fullName evidence="1">Uncharacterized protein</fullName>
    </submittedName>
</protein>
<evidence type="ECO:0000313" key="1">
    <source>
        <dbReference type="EMBL" id="EEP28221.1"/>
    </source>
</evidence>
<organism evidence="1 2">
    <name type="scientific">Shuttleworthella satelles DSM 14600</name>
    <dbReference type="NCBI Taxonomy" id="626523"/>
    <lineage>
        <taxon>Bacteria</taxon>
        <taxon>Bacillati</taxon>
        <taxon>Bacillota</taxon>
        <taxon>Clostridia</taxon>
        <taxon>Lachnospirales</taxon>
        <taxon>Lachnospiraceae</taxon>
        <taxon>Shuttleworthella</taxon>
    </lineage>
</organism>
<dbReference type="EMBL" id="ACIP02000002">
    <property type="protein sequence ID" value="EEP28221.1"/>
    <property type="molecule type" value="Genomic_DNA"/>
</dbReference>
<reference evidence="1" key="1">
    <citation type="submission" date="2009-04" db="EMBL/GenBank/DDBJ databases">
        <authorList>
            <person name="Weinstock G."/>
            <person name="Sodergren E."/>
            <person name="Clifton S."/>
            <person name="Fulton L."/>
            <person name="Fulton B."/>
            <person name="Courtney L."/>
            <person name="Fronick C."/>
            <person name="Harrison M."/>
            <person name="Strong C."/>
            <person name="Farmer C."/>
            <person name="Delahaunty K."/>
            <person name="Markovic C."/>
            <person name="Hall O."/>
            <person name="Minx P."/>
            <person name="Tomlinson C."/>
            <person name="Mitreva M."/>
            <person name="Nelson J."/>
            <person name="Hou S."/>
            <person name="Wollam A."/>
            <person name="Pepin K.H."/>
            <person name="Johnson M."/>
            <person name="Bhonagiri V."/>
            <person name="Nash W.E."/>
            <person name="Warren W."/>
            <person name="Chinwalla A."/>
            <person name="Mardis E.R."/>
            <person name="Wilson R.K."/>
        </authorList>
    </citation>
    <scope>NUCLEOTIDE SEQUENCE [LARGE SCALE GENOMIC DNA]</scope>
    <source>
        <strain evidence="1">DSM 14600</strain>
    </source>
</reference>
<evidence type="ECO:0000313" key="2">
    <source>
        <dbReference type="Proteomes" id="UP000003494"/>
    </source>
</evidence>
<comment type="caution">
    <text evidence="1">The sequence shown here is derived from an EMBL/GenBank/DDBJ whole genome shotgun (WGS) entry which is preliminary data.</text>
</comment>
<keyword evidence="2" id="KW-1185">Reference proteome</keyword>
<name>C4GAS8_9FIRM</name>
<dbReference type="eggNOG" id="ENOG5032R6G">
    <property type="taxonomic scope" value="Bacteria"/>
</dbReference>
<accession>C4GAS8</accession>
<proteinExistence type="predicted"/>
<sequence>MAKTEKEKRIAKEIRAMKAKYKEISGAHGLVAERMIEKAAYQKVTLDDLEADLDENGWTEGFRQSASLEPYERKRPSADIYISLSAQYQRTMKQLDAMLPAVESRATDDELMAFLSD</sequence>